<dbReference type="EnsemblMetazoa" id="G35226.1">
    <property type="protein sequence ID" value="G35226.1:cds"/>
    <property type="gene ID" value="G35226"/>
</dbReference>
<dbReference type="OMA" id="CNDISKV"/>
<evidence type="ECO:0000256" key="1">
    <source>
        <dbReference type="SAM" id="MobiDB-lite"/>
    </source>
</evidence>
<dbReference type="GeneID" id="105343149"/>
<dbReference type="OrthoDB" id="6064683at2759"/>
<keyword evidence="2" id="KW-0732">Signal</keyword>
<evidence type="ECO:0000313" key="5">
    <source>
        <dbReference type="Proteomes" id="UP000005408"/>
    </source>
</evidence>
<feature type="chain" id="PRO_5042431889" description="MD-2-related lipid-recognition domain-containing protein" evidence="2">
    <location>
        <begin position="24"/>
        <end position="215"/>
    </location>
</feature>
<dbReference type="EnsemblMetazoa" id="G35226.25">
    <property type="protein sequence ID" value="G35226.25:cds"/>
    <property type="gene ID" value="G35226"/>
</dbReference>
<accession>A0A8W8MNQ4</accession>
<dbReference type="Gene3D" id="2.60.40.770">
    <property type="match status" value="1"/>
</dbReference>
<organism evidence="4 5">
    <name type="scientific">Magallana gigas</name>
    <name type="common">Pacific oyster</name>
    <name type="synonym">Crassostrea gigas</name>
    <dbReference type="NCBI Taxonomy" id="29159"/>
    <lineage>
        <taxon>Eukaryota</taxon>
        <taxon>Metazoa</taxon>
        <taxon>Spiralia</taxon>
        <taxon>Lophotrochozoa</taxon>
        <taxon>Mollusca</taxon>
        <taxon>Bivalvia</taxon>
        <taxon>Autobranchia</taxon>
        <taxon>Pteriomorphia</taxon>
        <taxon>Ostreida</taxon>
        <taxon>Ostreoidea</taxon>
        <taxon>Ostreidae</taxon>
        <taxon>Magallana</taxon>
    </lineage>
</organism>
<evidence type="ECO:0000256" key="2">
    <source>
        <dbReference type="SAM" id="SignalP"/>
    </source>
</evidence>
<protein>
    <recommendedName>
        <fullName evidence="3">MD-2-related lipid-recognition domain-containing protein</fullName>
    </recommendedName>
</protein>
<dbReference type="KEGG" id="crg:105343149"/>
<evidence type="ECO:0000259" key="3">
    <source>
        <dbReference type="Pfam" id="PF02221"/>
    </source>
</evidence>
<dbReference type="Proteomes" id="UP000005408">
    <property type="component" value="Unassembled WGS sequence"/>
</dbReference>
<dbReference type="AlphaFoldDB" id="A0A8W8MNQ4"/>
<feature type="region of interest" description="Disordered" evidence="1">
    <location>
        <begin position="24"/>
        <end position="53"/>
    </location>
</feature>
<dbReference type="RefSeq" id="XP_011448693.2">
    <property type="nucleotide sequence ID" value="XM_011450391.4"/>
</dbReference>
<keyword evidence="5" id="KW-1185">Reference proteome</keyword>
<proteinExistence type="predicted"/>
<feature type="domain" description="MD-2-related lipid-recognition" evidence="3">
    <location>
        <begin position="85"/>
        <end position="201"/>
    </location>
</feature>
<name>A0A8W8MNQ4_MAGGI</name>
<sequence>MNSLIVQLLASIIVFVALSFTQGNGSRSGRSVKETIRSGGKSSEEQRSIGSSLPSDAYNAASFQNKFKVDNNTGTAVVCGPDGAHLNVSWRPKVIDPDKSIQLYFDITNPIDFGKGQANVDVYMEGSSDPIFSVVQEIACNDISKVTPLIQCPLKKGDNHKFQYKYSDLNRLPVGAYIIVLKIFSYEGNPHPLFACLNLTLHIVPSDQMLFNPAP</sequence>
<dbReference type="Pfam" id="PF02221">
    <property type="entry name" value="E1_DerP2_DerF2"/>
    <property type="match status" value="1"/>
</dbReference>
<dbReference type="InterPro" id="IPR003172">
    <property type="entry name" value="ML_dom"/>
</dbReference>
<dbReference type="InterPro" id="IPR014756">
    <property type="entry name" value="Ig_E-set"/>
</dbReference>
<dbReference type="SUPFAM" id="SSF81296">
    <property type="entry name" value="E set domains"/>
    <property type="match status" value="1"/>
</dbReference>
<feature type="compositionally biased region" description="Basic and acidic residues" evidence="1">
    <location>
        <begin position="31"/>
        <end position="47"/>
    </location>
</feature>
<reference evidence="4" key="1">
    <citation type="submission" date="2022-08" db="UniProtKB">
        <authorList>
            <consortium name="EnsemblMetazoa"/>
        </authorList>
    </citation>
    <scope>IDENTIFICATION</scope>
    <source>
        <strain evidence="4">05x7-T-G4-1.051#20</strain>
    </source>
</reference>
<evidence type="ECO:0000313" key="4">
    <source>
        <dbReference type="EnsemblMetazoa" id="G35226.1:cds"/>
    </source>
</evidence>
<feature type="signal peptide" evidence="2">
    <location>
        <begin position="1"/>
        <end position="23"/>
    </location>
</feature>